<dbReference type="FunFam" id="1.25.40.10:FF:001767">
    <property type="entry name" value="Pentatricopeptide repeat-containing protein At5g15340, mitochondrial"/>
    <property type="match status" value="1"/>
</dbReference>
<comment type="caution">
    <text evidence="5">The sequence shown here is derived from an EMBL/GenBank/DDBJ whole genome shotgun (WGS) entry which is preliminary data.</text>
</comment>
<dbReference type="InterPro" id="IPR046848">
    <property type="entry name" value="E_motif"/>
</dbReference>
<comment type="similarity">
    <text evidence="1">Belongs to the PPR family. PCMP-H subfamily.</text>
</comment>
<proteinExistence type="inferred from homology"/>
<feature type="repeat" description="PPR" evidence="3">
    <location>
        <begin position="418"/>
        <end position="452"/>
    </location>
</feature>
<dbReference type="Pfam" id="PF20431">
    <property type="entry name" value="E_motif"/>
    <property type="match status" value="1"/>
</dbReference>
<dbReference type="InterPro" id="IPR046960">
    <property type="entry name" value="PPR_At4g14850-like_plant"/>
</dbReference>
<evidence type="ECO:0000256" key="2">
    <source>
        <dbReference type="ARBA" id="ARBA00022737"/>
    </source>
</evidence>
<dbReference type="GO" id="GO:0009451">
    <property type="term" value="P:RNA modification"/>
    <property type="evidence" value="ECO:0007669"/>
    <property type="project" value="InterPro"/>
</dbReference>
<gene>
    <name evidence="5" type="ORF">QN277_004407</name>
</gene>
<dbReference type="FunFam" id="1.25.40.10:FF:000351">
    <property type="entry name" value="Pentatricopeptide repeat-containing protein"/>
    <property type="match status" value="1"/>
</dbReference>
<dbReference type="AlphaFoldDB" id="A0AAE1J0F4"/>
<dbReference type="GO" id="GO:0008270">
    <property type="term" value="F:zinc ion binding"/>
    <property type="evidence" value="ECO:0007669"/>
    <property type="project" value="InterPro"/>
</dbReference>
<dbReference type="PANTHER" id="PTHR47926:SF342">
    <property type="entry name" value="TETRATRICOPEPTIDE-LIKE HELICAL DOMAIN-CONTAINING PROTEIN-RELATED"/>
    <property type="match status" value="1"/>
</dbReference>
<feature type="repeat" description="PPR" evidence="3">
    <location>
        <begin position="216"/>
        <end position="250"/>
    </location>
</feature>
<dbReference type="InterPro" id="IPR002885">
    <property type="entry name" value="PPR_rpt"/>
</dbReference>
<evidence type="ECO:0000313" key="6">
    <source>
        <dbReference type="Proteomes" id="UP001293593"/>
    </source>
</evidence>
<keyword evidence="2" id="KW-0677">Repeat</keyword>
<dbReference type="Pfam" id="PF20430">
    <property type="entry name" value="Eplus_motif"/>
    <property type="match status" value="1"/>
</dbReference>
<sequence length="725" mass="81458">MSLNLIPQAGGTGRRSKQFISLFYPSTFHISHRCFNAFLNTSDSSINEAIQFCSSLIGKYRDTKFLRGIRGVQAHIIKSGVSCLSLGNKLIDGYIKCNGLAEARRLFDELPNRHVVIWNLIISSHVSRGRSKEALNLFVRMLVDGVLPDEFTFSNIFKVFPELGLLREGQRAHGLSVVLGFEIFNGFVASALVDMYAKFDEMRDAHLVFDRVLEKDVVLFTALIVGFVQHGHHRGALEAFEDMVNMGIKANEYTLASILISCGSLGSLVKGKLIHSLAIKSGLDFAVASLTSLLTMYSRCNMVDDAMKVFNQVANANQVTWTSLVVGLVQNGREEVALLIFREMIRCSINPNSFTLSGVLQACSNLAMLEIGKQIHALTMKKGFYDDKYAGTALIKMYGKCGSTDMARSVFDVLTDIDVVSINSMIYACAQNGFGREALELYERMKYFELEPNDVTLLSILLACNNAGLVEEGCQIFASIKENHKIELTRDHYAVMIDLLGRCRRFEEAAMLIEEVRNPDVVLWRTLLSACRNHGEVEIAERVTRKLLELAPGDEGTHILLSNLYASAGKWNQVIQMKSTIRDLKVKKNPAMSWVDVDREVHTFMAGDLSHPRAHEICETLLEVTEKVKTLGYNPDTKFVLQDIEEEKKITSLYYHSEKLAIAFTLWKTNSSTRSIRIFKNLRVCGDCHNWIKFVSLLTGREIIARDAKRFHHFKGGICSCGDYW</sequence>
<evidence type="ECO:0000259" key="4">
    <source>
        <dbReference type="Pfam" id="PF14432"/>
    </source>
</evidence>
<dbReference type="InterPro" id="IPR046849">
    <property type="entry name" value="E2_motif"/>
</dbReference>
<dbReference type="Pfam" id="PF01535">
    <property type="entry name" value="PPR"/>
    <property type="match status" value="5"/>
</dbReference>
<organism evidence="5 6">
    <name type="scientific">Acacia crassicarpa</name>
    <name type="common">northern wattle</name>
    <dbReference type="NCBI Taxonomy" id="499986"/>
    <lineage>
        <taxon>Eukaryota</taxon>
        <taxon>Viridiplantae</taxon>
        <taxon>Streptophyta</taxon>
        <taxon>Embryophyta</taxon>
        <taxon>Tracheophyta</taxon>
        <taxon>Spermatophyta</taxon>
        <taxon>Magnoliopsida</taxon>
        <taxon>eudicotyledons</taxon>
        <taxon>Gunneridae</taxon>
        <taxon>Pentapetalae</taxon>
        <taxon>rosids</taxon>
        <taxon>fabids</taxon>
        <taxon>Fabales</taxon>
        <taxon>Fabaceae</taxon>
        <taxon>Caesalpinioideae</taxon>
        <taxon>mimosoid clade</taxon>
        <taxon>Acacieae</taxon>
        <taxon>Acacia</taxon>
    </lineage>
</organism>
<dbReference type="PANTHER" id="PTHR47926">
    <property type="entry name" value="PENTATRICOPEPTIDE REPEAT-CONTAINING PROTEIN"/>
    <property type="match status" value="1"/>
</dbReference>
<dbReference type="FunFam" id="1.25.40.10:FF:000344">
    <property type="entry name" value="Pentatricopeptide repeat-containing protein"/>
    <property type="match status" value="1"/>
</dbReference>
<dbReference type="NCBIfam" id="TIGR00756">
    <property type="entry name" value="PPR"/>
    <property type="match status" value="4"/>
</dbReference>
<feature type="domain" description="DYW" evidence="4">
    <location>
        <begin position="632"/>
        <end position="725"/>
    </location>
</feature>
<feature type="repeat" description="PPR" evidence="3">
    <location>
        <begin position="317"/>
        <end position="351"/>
    </location>
</feature>
<evidence type="ECO:0000256" key="3">
    <source>
        <dbReference type="PROSITE-ProRule" id="PRU00708"/>
    </source>
</evidence>
<dbReference type="GO" id="GO:0003723">
    <property type="term" value="F:RNA binding"/>
    <property type="evidence" value="ECO:0007669"/>
    <property type="project" value="InterPro"/>
</dbReference>
<keyword evidence="6" id="KW-1185">Reference proteome</keyword>
<dbReference type="Proteomes" id="UP001293593">
    <property type="component" value="Unassembled WGS sequence"/>
</dbReference>
<dbReference type="EMBL" id="JAWXYG010000010">
    <property type="protein sequence ID" value="KAK4261405.1"/>
    <property type="molecule type" value="Genomic_DNA"/>
</dbReference>
<dbReference type="Gene3D" id="1.25.40.10">
    <property type="entry name" value="Tetratricopeptide repeat domain"/>
    <property type="match status" value="5"/>
</dbReference>
<reference evidence="5" key="1">
    <citation type="submission" date="2023-10" db="EMBL/GenBank/DDBJ databases">
        <title>Chromosome-level genome of the transformable northern wattle, Acacia crassicarpa.</title>
        <authorList>
            <person name="Massaro I."/>
            <person name="Sinha N.R."/>
            <person name="Poethig S."/>
            <person name="Leichty A.R."/>
        </authorList>
    </citation>
    <scope>NUCLEOTIDE SEQUENCE</scope>
    <source>
        <strain evidence="5">Acra3RX</strain>
        <tissue evidence="5">Leaf</tissue>
    </source>
</reference>
<dbReference type="InterPro" id="IPR011990">
    <property type="entry name" value="TPR-like_helical_dom_sf"/>
</dbReference>
<evidence type="ECO:0000256" key="1">
    <source>
        <dbReference type="ARBA" id="ARBA00006643"/>
    </source>
</evidence>
<dbReference type="SUPFAM" id="SSF48452">
    <property type="entry name" value="TPR-like"/>
    <property type="match status" value="1"/>
</dbReference>
<dbReference type="Pfam" id="PF14432">
    <property type="entry name" value="DYW_deaminase"/>
    <property type="match status" value="1"/>
</dbReference>
<protein>
    <recommendedName>
        <fullName evidence="4">DYW domain-containing protein</fullName>
    </recommendedName>
</protein>
<accession>A0AAE1J0F4</accession>
<evidence type="ECO:0000313" key="5">
    <source>
        <dbReference type="EMBL" id="KAK4261405.1"/>
    </source>
</evidence>
<dbReference type="InterPro" id="IPR032867">
    <property type="entry name" value="DYW_dom"/>
</dbReference>
<dbReference type="Pfam" id="PF13041">
    <property type="entry name" value="PPR_2"/>
    <property type="match status" value="3"/>
</dbReference>
<dbReference type="FunFam" id="1.25.40.10:FF:000144">
    <property type="entry name" value="Pentatricopeptide repeat-containing protein, mitochondrial"/>
    <property type="match status" value="1"/>
</dbReference>
<name>A0AAE1J0F4_9FABA</name>
<dbReference type="PROSITE" id="PS51375">
    <property type="entry name" value="PPR"/>
    <property type="match status" value="4"/>
</dbReference>
<feature type="repeat" description="PPR" evidence="3">
    <location>
        <begin position="114"/>
        <end position="148"/>
    </location>
</feature>